<feature type="domain" description="Proliferating cell nuclear antigen PCNA C-terminal" evidence="7">
    <location>
        <begin position="125"/>
        <end position="245"/>
    </location>
</feature>
<evidence type="ECO:0000313" key="8">
    <source>
        <dbReference type="EMBL" id="RWX73242.1"/>
    </source>
</evidence>
<dbReference type="CDD" id="cd00577">
    <property type="entry name" value="PCNA"/>
    <property type="match status" value="1"/>
</dbReference>
<dbReference type="InterPro" id="IPR000730">
    <property type="entry name" value="Pr_cel_nuc_antig"/>
</dbReference>
<dbReference type="SUPFAM" id="SSF55979">
    <property type="entry name" value="DNA clamp"/>
    <property type="match status" value="2"/>
</dbReference>
<dbReference type="NCBIfam" id="NF002221">
    <property type="entry name" value="PRK01115.1-4"/>
    <property type="match status" value="1"/>
</dbReference>
<evidence type="ECO:0000259" key="7">
    <source>
        <dbReference type="Pfam" id="PF02747"/>
    </source>
</evidence>
<dbReference type="NCBIfam" id="TIGR00590">
    <property type="entry name" value="pcna"/>
    <property type="match status" value="1"/>
</dbReference>
<sequence length="250" mass="27559">MFKAVLADSRVWKSIIESVSTLVDEGVFVADPSGIKLRAMDPSRVAMVDLDLPKGAFESYECSGEVPIGVNFEDMKNVMRRAGSNEKLEIEKGEDEARLKMRLRGKTTRTFSLPLLDTGKEELSVPRIPFNVTVKAPASTITEAIKDAEVVSDFVRMSVEDGQMKITASGDRGEVEVVITKESGELLSVEVKEPSQALYSLNYLSKMMTAASLAEIVAIMFSKEMPLRLDFNLSSGGKIVYYLAPRMESE</sequence>
<dbReference type="InterPro" id="IPR022649">
    <property type="entry name" value="Pr_cel_nuc_antig_C"/>
</dbReference>
<evidence type="ECO:0000256" key="4">
    <source>
        <dbReference type="RuleBase" id="RU003671"/>
    </source>
</evidence>
<evidence type="ECO:0000313" key="9">
    <source>
        <dbReference type="Proteomes" id="UP000288215"/>
    </source>
</evidence>
<reference evidence="8 9" key="1">
    <citation type="submission" date="2018-12" db="EMBL/GenBank/DDBJ databases">
        <title>The complete genome of the methanogenic archaea of the candidate phylum Verstraetearchaeota, obtained from the metagenome of underground thermal water.</title>
        <authorList>
            <person name="Kadnikov V.V."/>
            <person name="Mardanov A.V."/>
            <person name="Beletsky A.V."/>
            <person name="Karnachuk O.V."/>
            <person name="Ravin N.V."/>
        </authorList>
    </citation>
    <scope>NUCLEOTIDE SEQUENCE [LARGE SCALE GENOMIC DNA]</scope>
    <source>
        <strain evidence="8">Ch88</strain>
    </source>
</reference>
<dbReference type="Gene3D" id="3.70.10.10">
    <property type="match status" value="1"/>
</dbReference>
<dbReference type="Pfam" id="PF02747">
    <property type="entry name" value="PCNA_C"/>
    <property type="match status" value="1"/>
</dbReference>
<dbReference type="InterPro" id="IPR022648">
    <property type="entry name" value="Pr_cel_nuc_antig_N"/>
</dbReference>
<dbReference type="PROSITE" id="PS01251">
    <property type="entry name" value="PCNA_1"/>
    <property type="match status" value="1"/>
</dbReference>
<evidence type="ECO:0000256" key="1">
    <source>
        <dbReference type="ARBA" id="ARBA00010462"/>
    </source>
</evidence>
<comment type="function">
    <text evidence="5">Sliding clamp subunit. Responsible for tethering the catalytic subunit of DNA polymerase to DNA during high-speed replication.</text>
</comment>
<feature type="domain" description="Proliferating cell nuclear antigen PCNA N-terminal" evidence="6">
    <location>
        <begin position="1"/>
        <end position="102"/>
    </location>
</feature>
<dbReference type="GO" id="GO:0006272">
    <property type="term" value="P:leading strand elongation"/>
    <property type="evidence" value="ECO:0007669"/>
    <property type="project" value="TreeGrafter"/>
</dbReference>
<dbReference type="PRINTS" id="PR00339">
    <property type="entry name" value="PCNACYCLIN"/>
</dbReference>
<evidence type="ECO:0000259" key="6">
    <source>
        <dbReference type="Pfam" id="PF00705"/>
    </source>
</evidence>
<proteinExistence type="inferred from homology"/>
<keyword evidence="3 4" id="KW-0235">DNA replication</keyword>
<comment type="similarity">
    <text evidence="1 3 4">Belongs to the PCNA family.</text>
</comment>
<comment type="subunit">
    <text evidence="3">Homotrimer. The subunits circularize to form a toroid; DNA passes through its center. Replication factor C (RFC) is required to load the toroid on the DNA.</text>
</comment>
<comment type="caution">
    <text evidence="8">The sequence shown here is derived from an EMBL/GenBank/DDBJ whole genome shotgun (WGS) entry which is preliminary data.</text>
</comment>
<dbReference type="InterPro" id="IPR046938">
    <property type="entry name" value="DNA_clamp_sf"/>
</dbReference>
<dbReference type="AlphaFoldDB" id="A0A444L6M5"/>
<dbReference type="InterPro" id="IPR022659">
    <property type="entry name" value="Pr_cel_nuc_antig_CS"/>
</dbReference>
<evidence type="ECO:0000256" key="3">
    <source>
        <dbReference type="HAMAP-Rule" id="MF_00317"/>
    </source>
</evidence>
<dbReference type="GO" id="GO:0030337">
    <property type="term" value="F:DNA polymerase processivity factor activity"/>
    <property type="evidence" value="ECO:0007669"/>
    <property type="project" value="UniProtKB-UniRule"/>
</dbReference>
<name>A0A444L6M5_METS7</name>
<dbReference type="GO" id="GO:0003677">
    <property type="term" value="F:DNA binding"/>
    <property type="evidence" value="ECO:0007669"/>
    <property type="project" value="UniProtKB-UniRule"/>
</dbReference>
<dbReference type="Proteomes" id="UP000288215">
    <property type="component" value="Unassembled WGS sequence"/>
</dbReference>
<evidence type="ECO:0000256" key="5">
    <source>
        <dbReference type="RuleBase" id="RU003673"/>
    </source>
</evidence>
<dbReference type="EMBL" id="RXGA01000003">
    <property type="protein sequence ID" value="RWX73242.1"/>
    <property type="molecule type" value="Genomic_DNA"/>
</dbReference>
<organism evidence="8 9">
    <name type="scientific">Methanosuratincola subterraneus</name>
    <dbReference type="NCBI Taxonomy" id="2593994"/>
    <lineage>
        <taxon>Archaea</taxon>
        <taxon>Thermoproteota</taxon>
        <taxon>Methanosuratincolia</taxon>
        <taxon>Candidatus Methanomethylicales</taxon>
        <taxon>Candidatus Methanomethylicaceae</taxon>
        <taxon>Candidatus Methanosuratincola (ex Vanwonterghem et al. 2016)</taxon>
    </lineage>
</organism>
<dbReference type="PANTHER" id="PTHR11352:SF0">
    <property type="entry name" value="PROLIFERATING CELL NUCLEAR ANTIGEN"/>
    <property type="match status" value="1"/>
</dbReference>
<keyword evidence="2 3" id="KW-0238">DNA-binding</keyword>
<gene>
    <name evidence="3" type="primary">pcn</name>
    <name evidence="8" type="ORF">Metus_1216</name>
</gene>
<dbReference type="Pfam" id="PF00705">
    <property type="entry name" value="PCNA_N"/>
    <property type="match status" value="1"/>
</dbReference>
<dbReference type="PANTHER" id="PTHR11352">
    <property type="entry name" value="PROLIFERATING CELL NUCLEAR ANTIGEN"/>
    <property type="match status" value="1"/>
</dbReference>
<dbReference type="GO" id="GO:0006275">
    <property type="term" value="P:regulation of DNA replication"/>
    <property type="evidence" value="ECO:0007669"/>
    <property type="project" value="UniProtKB-UniRule"/>
</dbReference>
<dbReference type="HAMAP" id="MF_00317">
    <property type="entry name" value="DNApol_clamp_arch"/>
    <property type="match status" value="1"/>
</dbReference>
<comment type="function">
    <text evidence="3">Sliding clamp subunit that acts as a moving platform for DNA processing. Responsible for tethering the catalytic subunit of DNA polymerase and other proteins to DNA during high-speed replication.</text>
</comment>
<protein>
    <recommendedName>
        <fullName evidence="3">DNA polymerase sliding clamp</fullName>
    </recommendedName>
    <alternativeName>
        <fullName evidence="3">Proliferating cell nuclear antigen homolog</fullName>
        <shortName evidence="3">PCNA</shortName>
    </alternativeName>
</protein>
<evidence type="ECO:0000256" key="2">
    <source>
        <dbReference type="ARBA" id="ARBA00023125"/>
    </source>
</evidence>
<accession>A0A444L6M5</accession>